<dbReference type="Proteomes" id="UP000265955">
    <property type="component" value="Unassembled WGS sequence"/>
</dbReference>
<sequence length="459" mass="50311">MFAYATPPKPAPTLRARGMRLRLHVGPNAFGNALGNSIAYGDWGGSQQESALTSFRQAEIAAMNADAVANGEIGLGSTFAGDMGLRKAMNPLLSRAAEFTPEIKADGTRPVYDFGDPFENDGVVAAAGGVSRSSGNAKLTMVPQELYALRDPAVRADEQAMRRLYGIAMDNSRTWLPTNLTPEETSLTTGMAYHKVFGEDRTAIWFGLAPYATSKVGETYQQLNTFGFMGRADAGIIRSAFQEGNRAIFMSMFTAEQFYQAGGTDAIRSMVNIDSRSFGASWNRDNREYSDALVQSFELRDQAKDAFRNGQTGRGEQLLGQSLKSSADFEQRVVLQQYYDTKYTANDWLGKPVTKTLRQAIQGMASIGPDSIAQSYAERMSTVTINGQSLSFTGNDVGNVKQRMPFVYSLAGNLMRTYSSGSSGDWLSGSQRIYQEQFNVLQNTYGVTEAFDVRRRLGF</sequence>
<evidence type="ECO:0000313" key="2">
    <source>
        <dbReference type="EMBL" id="RJF91983.1"/>
    </source>
</evidence>
<dbReference type="InterPro" id="IPR019658">
    <property type="entry name" value="DUF2515"/>
</dbReference>
<dbReference type="Pfam" id="PF10720">
    <property type="entry name" value="DUF2515"/>
    <property type="match status" value="1"/>
</dbReference>
<proteinExistence type="predicted"/>
<reference evidence="3" key="2">
    <citation type="submission" date="2018-09" db="EMBL/GenBank/DDBJ databases">
        <authorList>
            <person name="Zhu H."/>
        </authorList>
    </citation>
    <scope>NUCLEOTIDE SEQUENCE [LARGE SCALE GENOMIC DNA]</scope>
    <source>
        <strain evidence="3">K1R23-30</strain>
    </source>
</reference>
<evidence type="ECO:0000313" key="1">
    <source>
        <dbReference type="EMBL" id="RJF91976.1"/>
    </source>
</evidence>
<organism evidence="1 3">
    <name type="scientific">Noviherbaspirillum saxi</name>
    <dbReference type="NCBI Taxonomy" id="2320863"/>
    <lineage>
        <taxon>Bacteria</taxon>
        <taxon>Pseudomonadati</taxon>
        <taxon>Pseudomonadota</taxon>
        <taxon>Betaproteobacteria</taxon>
        <taxon>Burkholderiales</taxon>
        <taxon>Oxalobacteraceae</taxon>
        <taxon>Noviherbaspirillum</taxon>
    </lineage>
</organism>
<evidence type="ECO:0000313" key="3">
    <source>
        <dbReference type="Proteomes" id="UP000265955"/>
    </source>
</evidence>
<protein>
    <submittedName>
        <fullName evidence="1">Uncharacterized protein</fullName>
    </submittedName>
</protein>
<dbReference type="AlphaFoldDB" id="A0A3A3FF56"/>
<accession>A0A3A3FF56</accession>
<keyword evidence="3" id="KW-1185">Reference proteome</keyword>
<reference evidence="1" key="1">
    <citation type="submission" date="2018-09" db="EMBL/GenBank/DDBJ databases">
        <authorList>
            <person name="Parvin R."/>
            <person name="Begum J.A."/>
            <person name="Chowdhury E.H."/>
            <person name="Islam M.R."/>
            <person name="Harder T."/>
        </authorList>
    </citation>
    <scope>NUCLEOTIDE SEQUENCE</scope>
    <source>
        <strain evidence="1">K1R23-30</strain>
    </source>
</reference>
<name>A0A3A3FF56_9BURK</name>
<dbReference type="EMBL" id="QYUO01000003">
    <property type="protein sequence ID" value="RJF91983.1"/>
    <property type="molecule type" value="Genomic_DNA"/>
</dbReference>
<dbReference type="EMBL" id="QYUO01000003">
    <property type="protein sequence ID" value="RJF91976.1"/>
    <property type="molecule type" value="Genomic_DNA"/>
</dbReference>
<gene>
    <name evidence="1" type="ORF">D3871_25270</name>
    <name evidence="2" type="ORF">D3871_25305</name>
</gene>
<comment type="caution">
    <text evidence="1">The sequence shown here is derived from an EMBL/GenBank/DDBJ whole genome shotgun (WGS) entry which is preliminary data.</text>
</comment>